<accession>A0AAI8VG04</accession>
<feature type="region of interest" description="Disordered" evidence="1">
    <location>
        <begin position="556"/>
        <end position="581"/>
    </location>
</feature>
<feature type="region of interest" description="Disordered" evidence="1">
    <location>
        <begin position="75"/>
        <end position="108"/>
    </location>
</feature>
<feature type="compositionally biased region" description="Basic and acidic residues" evidence="1">
    <location>
        <begin position="560"/>
        <end position="581"/>
    </location>
</feature>
<organism evidence="2 3">
    <name type="scientific">Anthostomella pinea</name>
    <dbReference type="NCBI Taxonomy" id="933095"/>
    <lineage>
        <taxon>Eukaryota</taxon>
        <taxon>Fungi</taxon>
        <taxon>Dikarya</taxon>
        <taxon>Ascomycota</taxon>
        <taxon>Pezizomycotina</taxon>
        <taxon>Sordariomycetes</taxon>
        <taxon>Xylariomycetidae</taxon>
        <taxon>Xylariales</taxon>
        <taxon>Xylariaceae</taxon>
        <taxon>Anthostomella</taxon>
    </lineage>
</organism>
<dbReference type="EMBL" id="CAUWAG010000006">
    <property type="protein sequence ID" value="CAJ2503866.1"/>
    <property type="molecule type" value="Genomic_DNA"/>
</dbReference>
<proteinExistence type="predicted"/>
<sequence length="667" mass="74295">MAENPARSFGERARYERRAELAKLTRDKKADLSLILGLSWRVKGRQVHIDYSGGLDTAKIRGKIASSVGKLNFSNALPSVPPPVPTEVRPEEGEKNEPQAQQDEEGKAQLPSLKDALVQAAPVDFQCGRGPCWRAEGGRETTEAYHARLDAETWRKQVDFAGILSQIDTTALAEHAHSLLENLRAADEGNPPGHKRPELALPQVSAPFFGDAHVFYVLQSWDDRKREFVKWVVKIPATGTPDTWDRLSAETLRTEGLLLRMLEEQTNIPAPRIIDADPSPHNTVHVPYLIMEFVQGRRLEDVWFGVGEAALDAEALKDRRLKILENVAMAMFELGRFESGEGGSPRFAPTGEFAGAGALQELDVQAVVERWFGTEDCERTPLHAAVGPWDEPRDAYTAMLDTYPPGTEAGEGVDRLLRLLIGLVREPGLKRRNGVKKPLVKTGRQERKKPFVLAHPDLSLRNIIMDADGDGTTIRAFLGWDGARVAPRSLGNEALPRWLVRDYNLFVWRWRASPDFWRVGGGHHVPPACNRAEDAPWVLRELRDAYVEVVGRLKSAGKGGGDDGGREGREEEPRDRDREGERVHVNVTRQSLLALSLDAAARDPRCRTAVLRRVLEKCSRSFGEFDFERLVGILGDGQPVDGYTMKCLRRGVRELVENGFVRGAVVC</sequence>
<feature type="compositionally biased region" description="Basic and acidic residues" evidence="1">
    <location>
        <begin position="88"/>
        <end position="97"/>
    </location>
</feature>
<dbReference type="PANTHER" id="PTHR21310">
    <property type="entry name" value="AMINOGLYCOSIDE PHOSPHOTRANSFERASE-RELATED-RELATED"/>
    <property type="match status" value="1"/>
</dbReference>
<dbReference type="Proteomes" id="UP001295740">
    <property type="component" value="Unassembled WGS sequence"/>
</dbReference>
<dbReference type="SUPFAM" id="SSF56112">
    <property type="entry name" value="Protein kinase-like (PK-like)"/>
    <property type="match status" value="1"/>
</dbReference>
<dbReference type="InterPro" id="IPR011009">
    <property type="entry name" value="Kinase-like_dom_sf"/>
</dbReference>
<evidence type="ECO:0000256" key="1">
    <source>
        <dbReference type="SAM" id="MobiDB-lite"/>
    </source>
</evidence>
<comment type="caution">
    <text evidence="2">The sequence shown here is derived from an EMBL/GenBank/DDBJ whole genome shotgun (WGS) entry which is preliminary data.</text>
</comment>
<protein>
    <submittedName>
        <fullName evidence="2">Uu.00g112600.m01.CDS01</fullName>
    </submittedName>
</protein>
<dbReference type="InterPro" id="IPR051678">
    <property type="entry name" value="AGP_Transferase"/>
</dbReference>
<dbReference type="PANTHER" id="PTHR21310:SF51">
    <property type="entry name" value="AMINOGLYCOSIDE PHOSPHOTRANSFERASE DOMAIN-CONTAINING PROTEIN"/>
    <property type="match status" value="1"/>
</dbReference>
<reference evidence="2" key="1">
    <citation type="submission" date="2023-10" db="EMBL/GenBank/DDBJ databases">
        <authorList>
            <person name="Hackl T."/>
        </authorList>
    </citation>
    <scope>NUCLEOTIDE SEQUENCE</scope>
</reference>
<keyword evidence="3" id="KW-1185">Reference proteome</keyword>
<evidence type="ECO:0000313" key="2">
    <source>
        <dbReference type="EMBL" id="CAJ2503866.1"/>
    </source>
</evidence>
<name>A0AAI8VG04_9PEZI</name>
<dbReference type="AlphaFoldDB" id="A0AAI8VG04"/>
<gene>
    <name evidence="2" type="ORF">KHLLAP_LOCUS4334</name>
</gene>
<evidence type="ECO:0000313" key="3">
    <source>
        <dbReference type="Proteomes" id="UP001295740"/>
    </source>
</evidence>